<gene>
    <name evidence="7" type="ORF">QO014_002089</name>
</gene>
<comment type="subcellular location">
    <subcellularLocation>
        <location evidence="1">Membrane</location>
        <topology evidence="1">Multi-pass membrane protein</topology>
    </subcellularLocation>
</comment>
<evidence type="ECO:0000256" key="1">
    <source>
        <dbReference type="ARBA" id="ARBA00004141"/>
    </source>
</evidence>
<proteinExistence type="inferred from homology"/>
<dbReference type="SUPFAM" id="SSF144083">
    <property type="entry name" value="Magnesium transport protein CorA, transmembrane region"/>
    <property type="match status" value="1"/>
</dbReference>
<sequence length="325" mass="35779">MLTAYTIGPNGPADLPVVSDTIGPEASWVDLFSPTAGEEALAEAFLGTEIPTREETQEIEFSSRFYVEDGVVVMTASLLSGVDDGEPALTPFSFAIGKRKIVTLRYANPVAFRQFMARAAKPDMACTSPNGVFVGLLEAFIDRTADVLERITQAVDKLNGEIFMRRANTRPNGRRLSVLISGIGFQGDLASKVRESLASMERLIQFAATMVPDPNPKSSGQSARLKLALRDTRSLEDHVNFVLNKITFLLDATLGLVTNEQNQVLGVLTIVSTILLPPMLIGTIYGMNFRDMPELNWQWAYPVALGAMVISAVIPFVYFKWRRWL</sequence>
<evidence type="ECO:0000256" key="5">
    <source>
        <dbReference type="ARBA" id="ARBA00023136"/>
    </source>
</evidence>
<feature type="transmembrane region" description="Helical" evidence="6">
    <location>
        <begin position="299"/>
        <end position="319"/>
    </location>
</feature>
<dbReference type="Pfam" id="PF01544">
    <property type="entry name" value="CorA"/>
    <property type="match status" value="1"/>
</dbReference>
<dbReference type="InterPro" id="IPR045861">
    <property type="entry name" value="CorA_cytoplasmic_dom"/>
</dbReference>
<protein>
    <submittedName>
        <fullName evidence="7">Magnesium transporter</fullName>
    </submittedName>
</protein>
<keyword evidence="8" id="KW-1185">Reference proteome</keyword>
<dbReference type="RefSeq" id="WP_266348638.1">
    <property type="nucleotide sequence ID" value="NZ_JAPKNG010000003.1"/>
</dbReference>
<keyword evidence="4 6" id="KW-1133">Transmembrane helix</keyword>
<comment type="caution">
    <text evidence="7">The sequence shown here is derived from an EMBL/GenBank/DDBJ whole genome shotgun (WGS) entry which is preliminary data.</text>
</comment>
<feature type="transmembrane region" description="Helical" evidence="6">
    <location>
        <begin position="264"/>
        <end position="287"/>
    </location>
</feature>
<dbReference type="Proteomes" id="UP001241603">
    <property type="component" value="Unassembled WGS sequence"/>
</dbReference>
<evidence type="ECO:0000313" key="8">
    <source>
        <dbReference type="Proteomes" id="UP001241603"/>
    </source>
</evidence>
<dbReference type="Gene3D" id="1.20.58.340">
    <property type="entry name" value="Magnesium transport protein CorA, transmembrane region"/>
    <property type="match status" value="1"/>
</dbReference>
<dbReference type="InterPro" id="IPR002523">
    <property type="entry name" value="MgTranspt_CorA/ZnTranspt_ZntB"/>
</dbReference>
<comment type="similarity">
    <text evidence="2">Belongs to the CorA metal ion transporter (MIT) (TC 1.A.35) family.</text>
</comment>
<keyword evidence="3 6" id="KW-0812">Transmembrane</keyword>
<dbReference type="EMBL" id="JAUSVO010000003">
    <property type="protein sequence ID" value="MDQ0437697.1"/>
    <property type="molecule type" value="Genomic_DNA"/>
</dbReference>
<dbReference type="CDD" id="cd12837">
    <property type="entry name" value="EcCorA-like_u1"/>
    <property type="match status" value="1"/>
</dbReference>
<dbReference type="InterPro" id="IPR045863">
    <property type="entry name" value="CorA_TM1_TM2"/>
</dbReference>
<keyword evidence="5 6" id="KW-0472">Membrane</keyword>
<dbReference type="PANTHER" id="PTHR47685">
    <property type="entry name" value="MAGNESIUM TRANSPORT PROTEIN CORA"/>
    <property type="match status" value="1"/>
</dbReference>
<dbReference type="SUPFAM" id="SSF143865">
    <property type="entry name" value="CorA soluble domain-like"/>
    <property type="match status" value="1"/>
</dbReference>
<accession>A0ABU0H6P3</accession>
<evidence type="ECO:0000256" key="4">
    <source>
        <dbReference type="ARBA" id="ARBA00022989"/>
    </source>
</evidence>
<dbReference type="PANTHER" id="PTHR47685:SF1">
    <property type="entry name" value="MAGNESIUM TRANSPORT PROTEIN CORA"/>
    <property type="match status" value="1"/>
</dbReference>
<name>A0ABU0H6P3_9HYPH</name>
<organism evidence="7 8">
    <name type="scientific">Kaistia dalseonensis</name>
    <dbReference type="NCBI Taxonomy" id="410840"/>
    <lineage>
        <taxon>Bacteria</taxon>
        <taxon>Pseudomonadati</taxon>
        <taxon>Pseudomonadota</taxon>
        <taxon>Alphaproteobacteria</taxon>
        <taxon>Hyphomicrobiales</taxon>
        <taxon>Kaistiaceae</taxon>
        <taxon>Kaistia</taxon>
    </lineage>
</organism>
<dbReference type="InterPro" id="IPR050829">
    <property type="entry name" value="CorA_MIT"/>
</dbReference>
<evidence type="ECO:0000256" key="3">
    <source>
        <dbReference type="ARBA" id="ARBA00022692"/>
    </source>
</evidence>
<evidence type="ECO:0000256" key="6">
    <source>
        <dbReference type="SAM" id="Phobius"/>
    </source>
</evidence>
<evidence type="ECO:0000256" key="2">
    <source>
        <dbReference type="ARBA" id="ARBA00009765"/>
    </source>
</evidence>
<reference evidence="7 8" key="1">
    <citation type="submission" date="2023-07" db="EMBL/GenBank/DDBJ databases">
        <title>Genomic Encyclopedia of Type Strains, Phase IV (KMG-IV): sequencing the most valuable type-strain genomes for metagenomic binning, comparative biology and taxonomic classification.</title>
        <authorList>
            <person name="Goeker M."/>
        </authorList>
    </citation>
    <scope>NUCLEOTIDE SEQUENCE [LARGE SCALE GENOMIC DNA]</scope>
    <source>
        <strain evidence="7 8">B6-8</strain>
    </source>
</reference>
<evidence type="ECO:0000313" key="7">
    <source>
        <dbReference type="EMBL" id="MDQ0437697.1"/>
    </source>
</evidence>